<name>A0A1V6RCD6_9EURO</name>
<feature type="region of interest" description="Disordered" evidence="1">
    <location>
        <begin position="505"/>
        <end position="532"/>
    </location>
</feature>
<gene>
    <name evidence="2" type="ORF">PENSOL_c007G09693</name>
</gene>
<feature type="compositionally biased region" description="Gly residues" evidence="1">
    <location>
        <begin position="135"/>
        <end position="150"/>
    </location>
</feature>
<feature type="compositionally biased region" description="Acidic residues" evidence="1">
    <location>
        <begin position="508"/>
        <end position="518"/>
    </location>
</feature>
<organism evidence="2 3">
    <name type="scientific">Penicillium solitum</name>
    <dbReference type="NCBI Taxonomy" id="60172"/>
    <lineage>
        <taxon>Eukaryota</taxon>
        <taxon>Fungi</taxon>
        <taxon>Dikarya</taxon>
        <taxon>Ascomycota</taxon>
        <taxon>Pezizomycotina</taxon>
        <taxon>Eurotiomycetes</taxon>
        <taxon>Eurotiomycetidae</taxon>
        <taxon>Eurotiales</taxon>
        <taxon>Aspergillaceae</taxon>
        <taxon>Penicillium</taxon>
    </lineage>
</organism>
<keyword evidence="3" id="KW-1185">Reference proteome</keyword>
<comment type="caution">
    <text evidence="2">The sequence shown here is derived from an EMBL/GenBank/DDBJ whole genome shotgun (WGS) entry which is preliminary data.</text>
</comment>
<sequence>MSRRTRSSTFDNARGTEEAFAIARRGHTDSIPEPGRVSEIVRAYCAAEPGPFDRELTLTARLEAWAVKMRALTDDLDPSGPIDISDVSIEIVDSLERGVRGRSFENMAVRRVREVLGVIDAFPLSPAPPEALGALGGGAAAGGTSSGDGAGSDDDDNGGVGAASAGNDGNGDAGDDGEGGDGGDDSEEGAATGGAGRGGAAKTVDPTPVASVVPAYGGVGSWSHVLLAAPAGLARSAAQVDLGTGLDVNGFPILARLSASATDQLWSRVDPQRPSLDWRVNKPPRVSSLVNARAALGQLIGHEAPSGAASGFQWSLACACCQYSGAANKCSLRASGDSSDTPRWVYRLVSLFQPNSILLKHPNLARHEAARQAAIKAKAGVPAPAVTSGDDKSKGKGKAVAGPSTPGKKRAAGESSAEKEKAGKRQKKKKKTKETPEPPGRVDATPRSGPVFDSVLYQTPLDWPMVYRAENEHWFMDVFERLREVRARTSHDYDAMRAVAISKGWWSQEDETSEEETDSGSSASADILNKAK</sequence>
<feature type="region of interest" description="Disordered" evidence="1">
    <location>
        <begin position="135"/>
        <end position="206"/>
    </location>
</feature>
<reference evidence="3" key="1">
    <citation type="journal article" date="2017" name="Nat. Microbiol.">
        <title>Global analysis of biosynthetic gene clusters reveals vast potential of secondary metabolite production in Penicillium species.</title>
        <authorList>
            <person name="Nielsen J.C."/>
            <person name="Grijseels S."/>
            <person name="Prigent S."/>
            <person name="Ji B."/>
            <person name="Dainat J."/>
            <person name="Nielsen K.F."/>
            <person name="Frisvad J.C."/>
            <person name="Workman M."/>
            <person name="Nielsen J."/>
        </authorList>
    </citation>
    <scope>NUCLEOTIDE SEQUENCE [LARGE SCALE GENOMIC DNA]</scope>
    <source>
        <strain evidence="3">IBT 29525</strain>
    </source>
</reference>
<feature type="compositionally biased region" description="Acidic residues" evidence="1">
    <location>
        <begin position="173"/>
        <end position="188"/>
    </location>
</feature>
<dbReference type="AlphaFoldDB" id="A0A1V6RCD6"/>
<proteinExistence type="predicted"/>
<evidence type="ECO:0000313" key="3">
    <source>
        <dbReference type="Proteomes" id="UP000191612"/>
    </source>
</evidence>
<dbReference type="EMBL" id="MDYO01000007">
    <property type="protein sequence ID" value="OQD99079.1"/>
    <property type="molecule type" value="Genomic_DNA"/>
</dbReference>
<protein>
    <submittedName>
        <fullName evidence="2">Uncharacterized protein</fullName>
    </submittedName>
</protein>
<evidence type="ECO:0000256" key="1">
    <source>
        <dbReference type="SAM" id="MobiDB-lite"/>
    </source>
</evidence>
<accession>A0A1V6RCD6</accession>
<evidence type="ECO:0000313" key="2">
    <source>
        <dbReference type="EMBL" id="OQD99079.1"/>
    </source>
</evidence>
<dbReference type="Proteomes" id="UP000191612">
    <property type="component" value="Unassembled WGS sequence"/>
</dbReference>
<feature type="region of interest" description="Disordered" evidence="1">
    <location>
        <begin position="376"/>
        <end position="451"/>
    </location>
</feature>